<dbReference type="InterPro" id="IPR000864">
    <property type="entry name" value="Prot_inh_pot1"/>
</dbReference>
<dbReference type="Proteomes" id="UP000886520">
    <property type="component" value="Chromosome 22"/>
</dbReference>
<name>A0A9D4U701_ADICA</name>
<gene>
    <name evidence="5" type="ORF">GOP47_0022819</name>
</gene>
<dbReference type="Gene3D" id="3.30.10.10">
    <property type="entry name" value="Trypsin Inhibitor V, subunit A"/>
    <property type="match status" value="1"/>
</dbReference>
<keyword evidence="6" id="KW-1185">Reference proteome</keyword>
<evidence type="ECO:0000256" key="4">
    <source>
        <dbReference type="SAM" id="MobiDB-lite"/>
    </source>
</evidence>
<evidence type="ECO:0000313" key="6">
    <source>
        <dbReference type="Proteomes" id="UP000886520"/>
    </source>
</evidence>
<dbReference type="PRINTS" id="PR00292">
    <property type="entry name" value="POTATOINHBTR"/>
</dbReference>
<keyword evidence="3" id="KW-0722">Serine protease inhibitor</keyword>
<comment type="similarity">
    <text evidence="1">Belongs to the protease inhibitor I13 (potato type I serine protease inhibitor) family.</text>
</comment>
<dbReference type="PROSITE" id="PS00285">
    <property type="entry name" value="POTATO_INHIBITOR"/>
    <property type="match status" value="1"/>
</dbReference>
<evidence type="ECO:0000313" key="5">
    <source>
        <dbReference type="EMBL" id="KAI5062280.1"/>
    </source>
</evidence>
<evidence type="ECO:0000256" key="2">
    <source>
        <dbReference type="ARBA" id="ARBA00022690"/>
    </source>
</evidence>
<organism evidence="5 6">
    <name type="scientific">Adiantum capillus-veneris</name>
    <name type="common">Maidenhair fern</name>
    <dbReference type="NCBI Taxonomy" id="13818"/>
    <lineage>
        <taxon>Eukaryota</taxon>
        <taxon>Viridiplantae</taxon>
        <taxon>Streptophyta</taxon>
        <taxon>Embryophyta</taxon>
        <taxon>Tracheophyta</taxon>
        <taxon>Polypodiopsida</taxon>
        <taxon>Polypodiidae</taxon>
        <taxon>Polypodiales</taxon>
        <taxon>Pteridineae</taxon>
        <taxon>Pteridaceae</taxon>
        <taxon>Vittarioideae</taxon>
        <taxon>Adiantum</taxon>
    </lineage>
</organism>
<comment type="caution">
    <text evidence="5">The sequence shown here is derived from an EMBL/GenBank/DDBJ whole genome shotgun (WGS) entry which is preliminary data.</text>
</comment>
<evidence type="ECO:0008006" key="7">
    <source>
        <dbReference type="Google" id="ProtNLM"/>
    </source>
</evidence>
<dbReference type="InterPro" id="IPR036354">
    <property type="entry name" value="Prot_inh_pot1_sf"/>
</dbReference>
<dbReference type="AlphaFoldDB" id="A0A9D4U701"/>
<evidence type="ECO:0000256" key="1">
    <source>
        <dbReference type="ARBA" id="ARBA00008210"/>
    </source>
</evidence>
<dbReference type="Pfam" id="PF00280">
    <property type="entry name" value="potato_inhibit"/>
    <property type="match status" value="1"/>
</dbReference>
<dbReference type="SUPFAM" id="SSF54654">
    <property type="entry name" value="CI-2 family of serine protease inhibitors"/>
    <property type="match status" value="1"/>
</dbReference>
<dbReference type="GO" id="GO:0004867">
    <property type="term" value="F:serine-type endopeptidase inhibitor activity"/>
    <property type="evidence" value="ECO:0007669"/>
    <property type="project" value="UniProtKB-KW"/>
</dbReference>
<feature type="region of interest" description="Disordered" evidence="4">
    <location>
        <begin position="1"/>
        <end position="25"/>
    </location>
</feature>
<proteinExistence type="inferred from homology"/>
<dbReference type="PANTHER" id="PTHR33091:SF29">
    <property type="entry name" value="SUBTILISIN INHIBITOR 1"/>
    <property type="match status" value="1"/>
</dbReference>
<sequence>MAAEGDGKQAMELNPPQQYPSTNPANIFQVNTGPQKIWPELVGLSGEEAKSKILAENPNLTVQLVPEGSFMTMDFRTDRVRIFVDAAGNVSRAPAIG</sequence>
<dbReference type="PANTHER" id="PTHR33091">
    <property type="entry name" value="PROTEIN, PUTATIVE, EXPRESSED-RELATED"/>
    <property type="match status" value="1"/>
</dbReference>
<dbReference type="GO" id="GO:0009611">
    <property type="term" value="P:response to wounding"/>
    <property type="evidence" value="ECO:0007669"/>
    <property type="project" value="InterPro"/>
</dbReference>
<feature type="compositionally biased region" description="Polar residues" evidence="4">
    <location>
        <begin position="15"/>
        <end position="25"/>
    </location>
</feature>
<accession>A0A9D4U701</accession>
<dbReference type="OrthoDB" id="10013825at2759"/>
<evidence type="ECO:0000256" key="3">
    <source>
        <dbReference type="ARBA" id="ARBA00022900"/>
    </source>
</evidence>
<dbReference type="EMBL" id="JABFUD020000022">
    <property type="protein sequence ID" value="KAI5062280.1"/>
    <property type="molecule type" value="Genomic_DNA"/>
</dbReference>
<reference evidence="5" key="1">
    <citation type="submission" date="2021-01" db="EMBL/GenBank/DDBJ databases">
        <title>Adiantum capillus-veneris genome.</title>
        <authorList>
            <person name="Fang Y."/>
            <person name="Liao Q."/>
        </authorList>
    </citation>
    <scope>NUCLEOTIDE SEQUENCE</scope>
    <source>
        <strain evidence="5">H3</strain>
        <tissue evidence="5">Leaf</tissue>
    </source>
</reference>
<protein>
    <recommendedName>
        <fullName evidence="7">Subtilisin inhibitor 1</fullName>
    </recommendedName>
</protein>
<keyword evidence="2" id="KW-0646">Protease inhibitor</keyword>